<accession>A0A9D2CDF3</accession>
<organism evidence="2 3">
    <name type="scientific">Candidatus Intestinimonas merdavium</name>
    <dbReference type="NCBI Taxonomy" id="2838622"/>
    <lineage>
        <taxon>Bacteria</taxon>
        <taxon>Bacillati</taxon>
        <taxon>Bacillota</taxon>
        <taxon>Clostridia</taxon>
        <taxon>Eubacteriales</taxon>
        <taxon>Intestinimonas</taxon>
    </lineage>
</organism>
<dbReference type="InterPro" id="IPR011733">
    <property type="entry name" value="CHP02185_IM"/>
</dbReference>
<gene>
    <name evidence="2" type="ORF">H9826_00310</name>
</gene>
<dbReference type="AlphaFoldDB" id="A0A9D2CDF3"/>
<protein>
    <submittedName>
        <fullName evidence="2">MptD family putative ECF transporter S component</fullName>
    </submittedName>
</protein>
<proteinExistence type="predicted"/>
<comment type="caution">
    <text evidence="2">The sequence shown here is derived from an EMBL/GenBank/DDBJ whole genome shotgun (WGS) entry which is preliminary data.</text>
</comment>
<sequence>RAARWSFLPLAFSSSGSTLYIWIDQARTAASAAEEMSPAYAAAVEGLATPGMLVLMLAAIIVGAAIGAWLGSPLWKRGQARIHIRKA</sequence>
<dbReference type="Pfam" id="PF09605">
    <property type="entry name" value="Trep_Strep"/>
    <property type="match status" value="1"/>
</dbReference>
<keyword evidence="1" id="KW-0812">Transmembrane</keyword>
<keyword evidence="1" id="KW-0472">Membrane</keyword>
<evidence type="ECO:0000313" key="3">
    <source>
        <dbReference type="Proteomes" id="UP000886824"/>
    </source>
</evidence>
<dbReference type="EMBL" id="DXCX01000006">
    <property type="protein sequence ID" value="HIY72404.1"/>
    <property type="molecule type" value="Genomic_DNA"/>
</dbReference>
<name>A0A9D2CDF3_9FIRM</name>
<evidence type="ECO:0000313" key="2">
    <source>
        <dbReference type="EMBL" id="HIY72404.1"/>
    </source>
</evidence>
<evidence type="ECO:0000256" key="1">
    <source>
        <dbReference type="SAM" id="Phobius"/>
    </source>
</evidence>
<reference evidence="2" key="2">
    <citation type="submission" date="2021-04" db="EMBL/GenBank/DDBJ databases">
        <authorList>
            <person name="Gilroy R."/>
        </authorList>
    </citation>
    <scope>NUCLEOTIDE SEQUENCE</scope>
    <source>
        <strain evidence="2">CHK33-7979</strain>
    </source>
</reference>
<reference evidence="2" key="1">
    <citation type="journal article" date="2021" name="PeerJ">
        <title>Extensive microbial diversity within the chicken gut microbiome revealed by metagenomics and culture.</title>
        <authorList>
            <person name="Gilroy R."/>
            <person name="Ravi A."/>
            <person name="Getino M."/>
            <person name="Pursley I."/>
            <person name="Horton D.L."/>
            <person name="Alikhan N.F."/>
            <person name="Baker D."/>
            <person name="Gharbi K."/>
            <person name="Hall N."/>
            <person name="Watson M."/>
            <person name="Adriaenssens E.M."/>
            <person name="Foster-Nyarko E."/>
            <person name="Jarju S."/>
            <person name="Secka A."/>
            <person name="Antonio M."/>
            <person name="Oren A."/>
            <person name="Chaudhuri R.R."/>
            <person name="La Ragione R."/>
            <person name="Hildebrand F."/>
            <person name="Pallen M.J."/>
        </authorList>
    </citation>
    <scope>NUCLEOTIDE SEQUENCE</scope>
    <source>
        <strain evidence="2">CHK33-7979</strain>
    </source>
</reference>
<dbReference type="Proteomes" id="UP000886824">
    <property type="component" value="Unassembled WGS sequence"/>
</dbReference>
<keyword evidence="1" id="KW-1133">Transmembrane helix</keyword>
<feature type="transmembrane region" description="Helical" evidence="1">
    <location>
        <begin position="51"/>
        <end position="75"/>
    </location>
</feature>
<feature type="non-terminal residue" evidence="2">
    <location>
        <position position="1"/>
    </location>
</feature>